<dbReference type="InterPro" id="IPR001680">
    <property type="entry name" value="WD40_rpt"/>
</dbReference>
<dbReference type="AlphaFoldDB" id="A0AAN9BQ22"/>
<name>A0AAN9BQ22_9CAEN</name>
<dbReference type="Proteomes" id="UP001374579">
    <property type="component" value="Unassembled WGS sequence"/>
</dbReference>
<feature type="region of interest" description="Disordered" evidence="5">
    <location>
        <begin position="377"/>
        <end position="463"/>
    </location>
</feature>
<feature type="compositionally biased region" description="Acidic residues" evidence="5">
    <location>
        <begin position="429"/>
        <end position="440"/>
    </location>
</feature>
<keyword evidence="3" id="KW-0677">Repeat</keyword>
<keyword evidence="7" id="KW-1185">Reference proteome</keyword>
<feature type="repeat" description="WD" evidence="4">
    <location>
        <begin position="135"/>
        <end position="176"/>
    </location>
</feature>
<gene>
    <name evidence="6" type="ORF">V1264_013225</name>
</gene>
<feature type="repeat" description="WD" evidence="4">
    <location>
        <begin position="93"/>
        <end position="126"/>
    </location>
</feature>
<dbReference type="PANTHER" id="PTHR14588:SF2">
    <property type="entry name" value="DDB1- AND CUL4-ASSOCIATED FACTOR 10"/>
    <property type="match status" value="1"/>
</dbReference>
<keyword evidence="2 4" id="KW-0853">WD repeat</keyword>
<comment type="caution">
    <text evidence="6">The sequence shown here is derived from an EMBL/GenBank/DDBJ whole genome shotgun (WGS) entry which is preliminary data.</text>
</comment>
<reference evidence="6 7" key="1">
    <citation type="submission" date="2024-02" db="EMBL/GenBank/DDBJ databases">
        <title>Chromosome-scale genome assembly of the rough periwinkle Littorina saxatilis.</title>
        <authorList>
            <person name="De Jode A."/>
            <person name="Faria R."/>
            <person name="Formenti G."/>
            <person name="Sims Y."/>
            <person name="Smith T.P."/>
            <person name="Tracey A."/>
            <person name="Wood J.M.D."/>
            <person name="Zagrodzka Z.B."/>
            <person name="Johannesson K."/>
            <person name="Butlin R.K."/>
            <person name="Leder E.H."/>
        </authorList>
    </citation>
    <scope>NUCLEOTIDE SEQUENCE [LARGE SCALE GENOMIC DNA]</scope>
    <source>
        <strain evidence="6">Snail1</strain>
        <tissue evidence="6">Muscle</tissue>
    </source>
</reference>
<evidence type="ECO:0000256" key="2">
    <source>
        <dbReference type="ARBA" id="ARBA00022574"/>
    </source>
</evidence>
<evidence type="ECO:0000313" key="7">
    <source>
        <dbReference type="Proteomes" id="UP001374579"/>
    </source>
</evidence>
<dbReference type="PROSITE" id="PS00678">
    <property type="entry name" value="WD_REPEATS_1"/>
    <property type="match status" value="1"/>
</dbReference>
<comment type="similarity">
    <text evidence="1">Belongs to the WD repeat DCAF10 family.</text>
</comment>
<evidence type="ECO:0000256" key="5">
    <source>
        <dbReference type="SAM" id="MobiDB-lite"/>
    </source>
</evidence>
<sequence length="684" mass="76646">MWEGQGGHLSWLQSREIGVQPPLGHRDRVSKMLYSSVDIQSFWDPTTASDKGSYGGIFNFDFATDGSVLVAACEGKSFLVFDPVNYRLINAREKAHNDCVNCVRFLDTRSFVTCSDDTSVILWDLRFLKNSVRSFLGHSNWVKNIEYASSLGLLVTSGFDGAVYTWNINNYSKEEECKRVFYIEGLMRCKLTPDDSKLVISTSRGYLLLVHDLDLARLDVDMDCYKAGLSVSNDSSACDFNTLFTRDRNRLEMVNDFPEDNKAEIVASLQVHPQGWCVVSRNTSADEATEWTCVHDIHSQAVDGSEEEQEEGEGLAADQGGFRAFHSSSSSRSPSPLHQGNSSARTDPLLARGIGTTAGSRFARSSRVGFRVASHRTVRPVQREDSVDLEEDGEGEHEVTTSPGDSAAETSSGDDFELFFNMGDSDVISSEEEEDGDEERGDTPRVPPVSRPRLNNNHWTLNRRARLRGRPHGRHSRRGLVTSDNSMYNYFMSTQRPRPFNGEFISLRSRSGSSVDMPSEATISGNLNGEQRQRAAHYISQRQERPSRHRMVDLDTLGSINFFYPAEVFNGRNSQSFKSKPRLIYAKQEPNVGRGFIKEQCFSTDGRLIVSPWGNGIRLLSFDKQCRELCDCDPPVARKSRSLHELREISMHPQVVLTTRFSPTHPLFVSGSRDGSIAFLTPCP</sequence>
<dbReference type="InterPro" id="IPR036322">
    <property type="entry name" value="WD40_repeat_dom_sf"/>
</dbReference>
<accession>A0AAN9BQ22</accession>
<feature type="region of interest" description="Disordered" evidence="5">
    <location>
        <begin position="323"/>
        <end position="349"/>
    </location>
</feature>
<evidence type="ECO:0000256" key="1">
    <source>
        <dbReference type="ARBA" id="ARBA00005903"/>
    </source>
</evidence>
<dbReference type="Gene3D" id="2.130.10.10">
    <property type="entry name" value="YVTN repeat-like/Quinoprotein amine dehydrogenase"/>
    <property type="match status" value="2"/>
</dbReference>
<organism evidence="6 7">
    <name type="scientific">Littorina saxatilis</name>
    <dbReference type="NCBI Taxonomy" id="31220"/>
    <lineage>
        <taxon>Eukaryota</taxon>
        <taxon>Metazoa</taxon>
        <taxon>Spiralia</taxon>
        <taxon>Lophotrochozoa</taxon>
        <taxon>Mollusca</taxon>
        <taxon>Gastropoda</taxon>
        <taxon>Caenogastropoda</taxon>
        <taxon>Littorinimorpha</taxon>
        <taxon>Littorinoidea</taxon>
        <taxon>Littorinidae</taxon>
        <taxon>Littorina</taxon>
    </lineage>
</organism>
<dbReference type="GO" id="GO:0080008">
    <property type="term" value="C:Cul4-RING E3 ubiquitin ligase complex"/>
    <property type="evidence" value="ECO:0007669"/>
    <property type="project" value="TreeGrafter"/>
</dbReference>
<dbReference type="InterPro" id="IPR019775">
    <property type="entry name" value="WD40_repeat_CS"/>
</dbReference>
<dbReference type="PANTHER" id="PTHR14588">
    <property type="entry name" value="DDB1- AND CUL4-ASSOCIATED FACTOR 10"/>
    <property type="match status" value="1"/>
</dbReference>
<evidence type="ECO:0000256" key="3">
    <source>
        <dbReference type="ARBA" id="ARBA00022737"/>
    </source>
</evidence>
<feature type="compositionally biased region" description="Low complexity" evidence="5">
    <location>
        <begin position="323"/>
        <end position="336"/>
    </location>
</feature>
<proteinExistence type="inferred from homology"/>
<dbReference type="PROSITE" id="PS50294">
    <property type="entry name" value="WD_REPEATS_REGION"/>
    <property type="match status" value="1"/>
</dbReference>
<dbReference type="PROSITE" id="PS50082">
    <property type="entry name" value="WD_REPEATS_2"/>
    <property type="match status" value="2"/>
</dbReference>
<dbReference type="InterPro" id="IPR039085">
    <property type="entry name" value="DCA10"/>
</dbReference>
<evidence type="ECO:0000256" key="4">
    <source>
        <dbReference type="PROSITE-ProRule" id="PRU00221"/>
    </source>
</evidence>
<dbReference type="Pfam" id="PF00400">
    <property type="entry name" value="WD40"/>
    <property type="match status" value="3"/>
</dbReference>
<dbReference type="InterPro" id="IPR015943">
    <property type="entry name" value="WD40/YVTN_repeat-like_dom_sf"/>
</dbReference>
<dbReference type="SMART" id="SM00320">
    <property type="entry name" value="WD40"/>
    <property type="match status" value="5"/>
</dbReference>
<protein>
    <submittedName>
        <fullName evidence="6">Uncharacterized protein</fullName>
    </submittedName>
</protein>
<evidence type="ECO:0000313" key="6">
    <source>
        <dbReference type="EMBL" id="KAK7109125.1"/>
    </source>
</evidence>
<dbReference type="SUPFAM" id="SSF50978">
    <property type="entry name" value="WD40 repeat-like"/>
    <property type="match status" value="1"/>
</dbReference>
<dbReference type="EMBL" id="JBAMIC010000003">
    <property type="protein sequence ID" value="KAK7109125.1"/>
    <property type="molecule type" value="Genomic_DNA"/>
</dbReference>
<feature type="compositionally biased region" description="Polar residues" evidence="5">
    <location>
        <begin position="400"/>
        <end position="411"/>
    </location>
</feature>